<name>A0AAV8XAS6_9CUCU</name>
<accession>A0AAV8XAS6</accession>
<feature type="region of interest" description="Disordered" evidence="1">
    <location>
        <begin position="60"/>
        <end position="83"/>
    </location>
</feature>
<gene>
    <name evidence="2" type="ORF">NQ318_000848</name>
</gene>
<dbReference type="Proteomes" id="UP001162162">
    <property type="component" value="Unassembled WGS sequence"/>
</dbReference>
<keyword evidence="3" id="KW-1185">Reference proteome</keyword>
<organism evidence="2 3">
    <name type="scientific">Aromia moschata</name>
    <dbReference type="NCBI Taxonomy" id="1265417"/>
    <lineage>
        <taxon>Eukaryota</taxon>
        <taxon>Metazoa</taxon>
        <taxon>Ecdysozoa</taxon>
        <taxon>Arthropoda</taxon>
        <taxon>Hexapoda</taxon>
        <taxon>Insecta</taxon>
        <taxon>Pterygota</taxon>
        <taxon>Neoptera</taxon>
        <taxon>Endopterygota</taxon>
        <taxon>Coleoptera</taxon>
        <taxon>Polyphaga</taxon>
        <taxon>Cucujiformia</taxon>
        <taxon>Chrysomeloidea</taxon>
        <taxon>Cerambycidae</taxon>
        <taxon>Cerambycinae</taxon>
        <taxon>Callichromatini</taxon>
        <taxon>Aromia</taxon>
    </lineage>
</organism>
<reference evidence="2" key="1">
    <citation type="journal article" date="2023" name="Insect Mol. Biol.">
        <title>Genome sequencing provides insights into the evolution of gene families encoding plant cell wall-degrading enzymes in longhorned beetles.</title>
        <authorList>
            <person name="Shin N.R."/>
            <person name="Okamura Y."/>
            <person name="Kirsch R."/>
            <person name="Pauchet Y."/>
        </authorList>
    </citation>
    <scope>NUCLEOTIDE SEQUENCE</scope>
    <source>
        <strain evidence="2">AMC_N1</strain>
    </source>
</reference>
<evidence type="ECO:0000256" key="1">
    <source>
        <dbReference type="SAM" id="MobiDB-lite"/>
    </source>
</evidence>
<proteinExistence type="predicted"/>
<sequence>MAADYYLRKVVGRTIDRRSESESPINEDSSDTNIGIITNHIDSGIKTAGKQSTNANSFITNGTQNGIDRGSPELSSKQKKLLV</sequence>
<comment type="caution">
    <text evidence="2">The sequence shown here is derived from an EMBL/GenBank/DDBJ whole genome shotgun (WGS) entry which is preliminary data.</text>
</comment>
<evidence type="ECO:0000313" key="3">
    <source>
        <dbReference type="Proteomes" id="UP001162162"/>
    </source>
</evidence>
<protein>
    <submittedName>
        <fullName evidence="2">Uncharacterized protein</fullName>
    </submittedName>
</protein>
<dbReference type="AlphaFoldDB" id="A0AAV8XAS6"/>
<evidence type="ECO:0000313" key="2">
    <source>
        <dbReference type="EMBL" id="KAJ8935581.1"/>
    </source>
</evidence>
<dbReference type="EMBL" id="JAPWTK010000863">
    <property type="protein sequence ID" value="KAJ8935581.1"/>
    <property type="molecule type" value="Genomic_DNA"/>
</dbReference>